<evidence type="ECO:0000313" key="4">
    <source>
        <dbReference type="Proteomes" id="UP000692954"/>
    </source>
</evidence>
<feature type="transmembrane region" description="Helical" evidence="2">
    <location>
        <begin position="108"/>
        <end position="129"/>
    </location>
</feature>
<feature type="transmembrane region" description="Helical" evidence="2">
    <location>
        <begin position="175"/>
        <end position="196"/>
    </location>
</feature>
<keyword evidence="2" id="KW-0812">Transmembrane</keyword>
<evidence type="ECO:0000256" key="2">
    <source>
        <dbReference type="SAM" id="Phobius"/>
    </source>
</evidence>
<organism evidence="3 4">
    <name type="scientific">Paramecium sonneborni</name>
    <dbReference type="NCBI Taxonomy" id="65129"/>
    <lineage>
        <taxon>Eukaryota</taxon>
        <taxon>Sar</taxon>
        <taxon>Alveolata</taxon>
        <taxon>Ciliophora</taxon>
        <taxon>Intramacronucleata</taxon>
        <taxon>Oligohymenophorea</taxon>
        <taxon>Peniculida</taxon>
        <taxon>Parameciidae</taxon>
        <taxon>Paramecium</taxon>
    </lineage>
</organism>
<dbReference type="PANTHER" id="PTHR31600">
    <property type="entry name" value="TINY MACROCYSTS PROTEIN B-RELATED"/>
    <property type="match status" value="1"/>
</dbReference>
<keyword evidence="2" id="KW-1133">Transmembrane helix</keyword>
<feature type="transmembrane region" description="Helical" evidence="2">
    <location>
        <begin position="242"/>
        <end position="264"/>
    </location>
</feature>
<keyword evidence="4" id="KW-1185">Reference proteome</keyword>
<protein>
    <recommendedName>
        <fullName evidence="5">Transmembrane protein</fullName>
    </recommendedName>
</protein>
<accession>A0A8S1MV60</accession>
<proteinExistence type="predicted"/>
<feature type="transmembrane region" description="Helical" evidence="2">
    <location>
        <begin position="1057"/>
        <end position="1074"/>
    </location>
</feature>
<dbReference type="EMBL" id="CAJJDN010000046">
    <property type="protein sequence ID" value="CAD8084198.1"/>
    <property type="molecule type" value="Genomic_DNA"/>
</dbReference>
<comment type="caution">
    <text evidence="3">The sequence shown here is derived from an EMBL/GenBank/DDBJ whole genome shotgun (WGS) entry which is preliminary data.</text>
</comment>
<dbReference type="Proteomes" id="UP000692954">
    <property type="component" value="Unassembled WGS sequence"/>
</dbReference>
<gene>
    <name evidence="3" type="ORF">PSON_ATCC_30995.1.T0460127</name>
</gene>
<evidence type="ECO:0008006" key="5">
    <source>
        <dbReference type="Google" id="ProtNLM"/>
    </source>
</evidence>
<feature type="transmembrane region" description="Helical" evidence="2">
    <location>
        <begin position="1327"/>
        <end position="1348"/>
    </location>
</feature>
<evidence type="ECO:0000313" key="3">
    <source>
        <dbReference type="EMBL" id="CAD8084198.1"/>
    </source>
</evidence>
<feature type="transmembrane region" description="Helical" evidence="2">
    <location>
        <begin position="73"/>
        <end position="96"/>
    </location>
</feature>
<name>A0A8S1MV60_9CILI</name>
<feature type="transmembrane region" description="Helical" evidence="2">
    <location>
        <begin position="1537"/>
        <end position="1559"/>
    </location>
</feature>
<feature type="compositionally biased region" description="Basic and acidic residues" evidence="1">
    <location>
        <begin position="999"/>
        <end position="1011"/>
    </location>
</feature>
<dbReference type="OrthoDB" id="302428at2759"/>
<feature type="transmembrane region" description="Helical" evidence="2">
    <location>
        <begin position="1219"/>
        <end position="1237"/>
    </location>
</feature>
<reference evidence="3" key="1">
    <citation type="submission" date="2021-01" db="EMBL/GenBank/DDBJ databases">
        <authorList>
            <consortium name="Genoscope - CEA"/>
            <person name="William W."/>
        </authorList>
    </citation>
    <scope>NUCLEOTIDE SEQUENCE</scope>
</reference>
<feature type="transmembrane region" description="Helical" evidence="2">
    <location>
        <begin position="141"/>
        <end position="163"/>
    </location>
</feature>
<feature type="transmembrane region" description="Helical" evidence="2">
    <location>
        <begin position="202"/>
        <end position="221"/>
    </location>
</feature>
<dbReference type="InterPro" id="IPR052994">
    <property type="entry name" value="Tiny_macrocysts_regulators"/>
</dbReference>
<feature type="transmembrane region" description="Helical" evidence="2">
    <location>
        <begin position="51"/>
        <end position="67"/>
    </location>
</feature>
<feature type="region of interest" description="Disordered" evidence="1">
    <location>
        <begin position="993"/>
        <end position="1016"/>
    </location>
</feature>
<keyword evidence="2" id="KW-0472">Membrane</keyword>
<sequence length="1602" mass="190995">MKKLRYQCKSIHYLLNFNQNFPSQHIQGLSYFLYLAQLFNLSGQFKPRPDIIAIYTLLRGTFIFNIIDDQYSTLIQILFLIFNVTLIICLLANIVFNYIKSSEKWTKLILIINWLLNMYHNVFFIPIVWLNIKLCFTQSILHFTIALINLLISVFLTFLVVFFKRGDSLNQFENVNNNIVLLRLLVKLLELFTIYQSFLNDTISFTFQLIVLLLNILLNALKITDSSNQKVILNLQFFVLNFILQTNLTLMDYLIISTVVQLFYKSILNNKIQQILLQGDTIIICQLAEKIYKNCLIDKKARIQLQIFKINHKCQKCKAFYDIIECILKRKAKNERDKLLYANFVQNKWPLRALVELHKEQNENFYYQSALQTFQKLNVSKIEIANYIFTSYKSQIVCKSVIDHFLKLIENLIKFWNQTAINQFDLVQFYQQSRNIGLQIKQLNQLVESIYNIKNHKLWGSQSLDVISLRLQQVYYCIAKVDLIKAQLMEEKINEVFRFEKYQQFMTIDSNQLAMNRSMLLKTSLIYNINKLIKPNYEQMSQFLEISIEEITMIKSSQDLMPQYLANIHDQLTEIFIQKGKSNLTQQGQSTFFQNPQGYIVPCYIHILPIQGDNDYFINVLLTKEQNYNEQIIFGMNGKLLGMTQGFFEFTLQNQFFDNYSKRFSINDIIEKGALIQYYIENIIEQVTKLKQNIEKHQNYTLTELISYWQYPENHFNCVFSTNYIIKQHYSSNNVLSFSNFISQKTYLQTSKPSTVQISEFDDSQNSRELNFDGCEWYILNNNYNNSIKQMLDQLGDSQKTNRAKIYLIYSLTFRKIQIGKKTLGYFQLEIKDCKQDYSQKQNSNYFTTFQTRVSGSSKKDKFSYGFPEEDIEIINSERPQSFEEVQNQIKNIKIKNHFLYLNKIEHDRQIVYNNYLSSISVTKQKIQSYDFENTSRLLKLQTDRQPKKQLLTTRIELQSINIQQDDDDMIEAVEQDFQEIILQRKIINQQEIDDDNNDTEKEKPNKESNQKQKTKAQLEMASKNTFKKKINTLKDIFLYLDHISKQKYIISCLQKFTYFSVCVILLLIINIVLESFEVQKHIQNNDDFLIDTITKVEFHKKLTIQLNLYALFKLSQFSIINKNQYIIQMAQQQAQSIYHWNKPEHEYLILNSYISDGQIDLEQFHMILEQFNTELRQIYQNSYFQTFNFTNYTHYIFKYLYREIIQDLDNYKDEQPDLIETMLITILCFFLVIYQIRFLYAKQQVITSILKLIQQTNITKIYNHIARLSTIKETFEAKLDHNQNYNSNSKNWKLTSYLSIIQEGSHIERQQKKKIHELDGNLNHHYIFPNFIVVTILCLFIFTGSILQQKYYQDKYLEIEKQFLKLNIVLDSGLLYGTLIKTNKIFELSNELTVRLISQFDDCMKLLLEISNDMIINLEFLQEDQKFNFLISDYCLNYREDIKYCIDDQYPYKDMHQLIERGMMSLINNIQKLTITEFQYEITQKQFQNNPDDNLSFLQSQAFINTFLVYFSETTQILNQQIIQIYKIEIEKFNGYVFLIQFYEIIVGISVVVIYLIYGYLTQLYHRIDFQYIILFLRTIPNEQMHQKNFLHQIKSIIREK</sequence>
<dbReference type="PANTHER" id="PTHR31600:SF2">
    <property type="entry name" value="GAMETE ENRICHED GENE 10 PROTEIN-RELATED"/>
    <property type="match status" value="1"/>
</dbReference>
<evidence type="ECO:0000256" key="1">
    <source>
        <dbReference type="SAM" id="MobiDB-lite"/>
    </source>
</evidence>